<keyword evidence="8" id="KW-1185">Reference proteome</keyword>
<comment type="caution">
    <text evidence="7">The sequence shown here is derived from an EMBL/GenBank/DDBJ whole genome shotgun (WGS) entry which is preliminary data.</text>
</comment>
<reference evidence="7 8" key="1">
    <citation type="journal article" date="2018" name="Front. Plant Sci.">
        <title>Red Clover (Trifolium pratense) and Zigzag Clover (T. medium) - A Picture of Genomic Similarities and Differences.</title>
        <authorList>
            <person name="Dluhosova J."/>
            <person name="Istvanek J."/>
            <person name="Nedelnik J."/>
            <person name="Repkova J."/>
        </authorList>
    </citation>
    <scope>NUCLEOTIDE SEQUENCE [LARGE SCALE GENOMIC DNA]</scope>
    <source>
        <strain evidence="8">cv. 10/8</strain>
        <tissue evidence="7">Leaf</tissue>
    </source>
</reference>
<organism evidence="7 8">
    <name type="scientific">Trifolium medium</name>
    <dbReference type="NCBI Taxonomy" id="97028"/>
    <lineage>
        <taxon>Eukaryota</taxon>
        <taxon>Viridiplantae</taxon>
        <taxon>Streptophyta</taxon>
        <taxon>Embryophyta</taxon>
        <taxon>Tracheophyta</taxon>
        <taxon>Spermatophyta</taxon>
        <taxon>Magnoliopsida</taxon>
        <taxon>eudicotyledons</taxon>
        <taxon>Gunneridae</taxon>
        <taxon>Pentapetalae</taxon>
        <taxon>rosids</taxon>
        <taxon>fabids</taxon>
        <taxon>Fabales</taxon>
        <taxon>Fabaceae</taxon>
        <taxon>Papilionoideae</taxon>
        <taxon>50 kb inversion clade</taxon>
        <taxon>NPAAA clade</taxon>
        <taxon>Hologalegina</taxon>
        <taxon>IRL clade</taxon>
        <taxon>Trifolieae</taxon>
        <taxon>Trifolium</taxon>
    </lineage>
</organism>
<keyword evidence="7" id="KW-0540">Nuclease</keyword>
<dbReference type="GO" id="GO:0004527">
    <property type="term" value="F:exonuclease activity"/>
    <property type="evidence" value="ECO:0007669"/>
    <property type="project" value="UniProtKB-KW"/>
</dbReference>
<evidence type="ECO:0000313" key="7">
    <source>
        <dbReference type="EMBL" id="MCI19946.1"/>
    </source>
</evidence>
<dbReference type="GO" id="GO:0008380">
    <property type="term" value="P:RNA splicing"/>
    <property type="evidence" value="ECO:0007669"/>
    <property type="project" value="UniProtKB-KW"/>
</dbReference>
<keyword evidence="7" id="KW-0269">Exonuclease</keyword>
<dbReference type="SMART" id="SM00360">
    <property type="entry name" value="RRM"/>
    <property type="match status" value="1"/>
</dbReference>
<dbReference type="EMBL" id="LXQA010117345">
    <property type="protein sequence ID" value="MCI19946.1"/>
    <property type="molecule type" value="Genomic_DNA"/>
</dbReference>
<dbReference type="InterPro" id="IPR012677">
    <property type="entry name" value="Nucleotide-bd_a/b_plait_sf"/>
</dbReference>
<keyword evidence="1" id="KW-0507">mRNA processing</keyword>
<name>A0A392Q8R9_9FABA</name>
<dbReference type="AlphaFoldDB" id="A0A392Q8R9"/>
<dbReference type="CDD" id="cd00590">
    <property type="entry name" value="RRM_SF"/>
    <property type="match status" value="1"/>
</dbReference>
<keyword evidence="2" id="KW-0747">Spliceosome</keyword>
<keyword evidence="7" id="KW-0378">Hydrolase</keyword>
<keyword evidence="3" id="KW-0508">mRNA splicing</keyword>
<accession>A0A392Q8R9</accession>
<dbReference type="InterPro" id="IPR000504">
    <property type="entry name" value="RRM_dom"/>
</dbReference>
<dbReference type="GO" id="GO:0005681">
    <property type="term" value="C:spliceosomal complex"/>
    <property type="evidence" value="ECO:0007669"/>
    <property type="project" value="UniProtKB-KW"/>
</dbReference>
<evidence type="ECO:0000313" key="8">
    <source>
        <dbReference type="Proteomes" id="UP000265520"/>
    </source>
</evidence>
<keyword evidence="7" id="KW-0255">Endonuclease</keyword>
<evidence type="ECO:0000256" key="1">
    <source>
        <dbReference type="ARBA" id="ARBA00022664"/>
    </source>
</evidence>
<dbReference type="SUPFAM" id="SSF54928">
    <property type="entry name" value="RNA-binding domain, RBD"/>
    <property type="match status" value="1"/>
</dbReference>
<sequence length="132" mass="15810">MREKEEREGELGHERERRKHGSSYAHRMDQISTSFFVTNFPEDLGWGDLWKLFARYGSVIDVFIPKKVDKWGRKFAFVKFKEVRDLEELSRKLEDVWSGNFKLRVNRARFRKGDNKAANKSSQEENHRKTED</sequence>
<feature type="region of interest" description="Disordered" evidence="5">
    <location>
        <begin position="112"/>
        <end position="132"/>
    </location>
</feature>
<keyword evidence="4" id="KW-0694">RNA-binding</keyword>
<proteinExistence type="predicted"/>
<feature type="compositionally biased region" description="Basic and acidic residues" evidence="5">
    <location>
        <begin position="1"/>
        <end position="15"/>
    </location>
</feature>
<dbReference type="PROSITE" id="PS50102">
    <property type="entry name" value="RRM"/>
    <property type="match status" value="1"/>
</dbReference>
<dbReference type="InterPro" id="IPR050907">
    <property type="entry name" value="SRSF"/>
</dbReference>
<dbReference type="GO" id="GO:0006397">
    <property type="term" value="P:mRNA processing"/>
    <property type="evidence" value="ECO:0007669"/>
    <property type="project" value="UniProtKB-KW"/>
</dbReference>
<feature type="region of interest" description="Disordered" evidence="5">
    <location>
        <begin position="1"/>
        <end position="25"/>
    </location>
</feature>
<evidence type="ECO:0000256" key="5">
    <source>
        <dbReference type="SAM" id="MobiDB-lite"/>
    </source>
</evidence>
<dbReference type="InterPro" id="IPR035979">
    <property type="entry name" value="RBD_domain_sf"/>
</dbReference>
<dbReference type="GO" id="GO:0004519">
    <property type="term" value="F:endonuclease activity"/>
    <property type="evidence" value="ECO:0007669"/>
    <property type="project" value="UniProtKB-KW"/>
</dbReference>
<evidence type="ECO:0000256" key="3">
    <source>
        <dbReference type="ARBA" id="ARBA00023187"/>
    </source>
</evidence>
<dbReference type="Gene3D" id="3.30.70.330">
    <property type="match status" value="1"/>
</dbReference>
<evidence type="ECO:0000256" key="2">
    <source>
        <dbReference type="ARBA" id="ARBA00022728"/>
    </source>
</evidence>
<evidence type="ECO:0000259" key="6">
    <source>
        <dbReference type="PROSITE" id="PS50102"/>
    </source>
</evidence>
<dbReference type="PANTHER" id="PTHR23147">
    <property type="entry name" value="SERINE/ARGININE RICH SPLICING FACTOR"/>
    <property type="match status" value="1"/>
</dbReference>
<dbReference type="Proteomes" id="UP000265520">
    <property type="component" value="Unassembled WGS sequence"/>
</dbReference>
<evidence type="ECO:0000256" key="4">
    <source>
        <dbReference type="PROSITE-ProRule" id="PRU00176"/>
    </source>
</evidence>
<feature type="non-terminal residue" evidence="7">
    <location>
        <position position="132"/>
    </location>
</feature>
<dbReference type="GO" id="GO:0003723">
    <property type="term" value="F:RNA binding"/>
    <property type="evidence" value="ECO:0007669"/>
    <property type="project" value="UniProtKB-UniRule"/>
</dbReference>
<protein>
    <submittedName>
        <fullName evidence="7">Endonuclease/exonuclease/phosphatase family protein</fullName>
    </submittedName>
</protein>
<dbReference type="Pfam" id="PF00076">
    <property type="entry name" value="RRM_1"/>
    <property type="match status" value="1"/>
</dbReference>
<feature type="domain" description="RRM" evidence="6">
    <location>
        <begin position="33"/>
        <end position="110"/>
    </location>
</feature>